<evidence type="ECO:0000259" key="1">
    <source>
        <dbReference type="Pfam" id="PF22479"/>
    </source>
</evidence>
<dbReference type="EMBL" id="RRZK01000005">
    <property type="protein sequence ID" value="TDB67183.1"/>
    <property type="molecule type" value="Genomic_DNA"/>
</dbReference>
<feature type="domain" description="Cyanophage baseplate Pam3 plug gp18" evidence="1">
    <location>
        <begin position="1"/>
        <end position="97"/>
    </location>
</feature>
<dbReference type="Pfam" id="PF22479">
    <property type="entry name" value="Pam3_gp18"/>
    <property type="match status" value="1"/>
</dbReference>
<keyword evidence="3" id="KW-1185">Reference proteome</keyword>
<accession>A0A1H2MUV1</accession>
<proteinExistence type="predicted"/>
<dbReference type="InterPro" id="IPR054252">
    <property type="entry name" value="Pam3_gp18"/>
</dbReference>
<dbReference type="RefSeq" id="WP_093218213.1">
    <property type="nucleotide sequence ID" value="NZ_LT629803.1"/>
</dbReference>
<protein>
    <recommendedName>
        <fullName evidence="1">Cyanophage baseplate Pam3 plug gp18 domain-containing protein</fullName>
    </recommendedName>
</protein>
<reference evidence="3" key="1">
    <citation type="journal article" date="2019" name="bioRxiv">
        <title>Bacterially produced spermidine induces plant systemic susceptibility to pathogens.</title>
        <authorList>
            <person name="Melnyk R.A."/>
            <person name="Beskrovnaya P.A."/>
            <person name="Liu Z."/>
            <person name="Song Y."/>
            <person name="Haney C.H."/>
        </authorList>
    </citation>
    <scope>NUCLEOTIDE SEQUENCE [LARGE SCALE GENOMIC DNA]</scope>
    <source>
        <strain evidence="3">Dha-51</strain>
    </source>
</reference>
<dbReference type="OrthoDB" id="6971713at2"/>
<evidence type="ECO:0000313" key="3">
    <source>
        <dbReference type="Proteomes" id="UP000295254"/>
    </source>
</evidence>
<name>A0A1H2MUV1_PSEVA</name>
<dbReference type="Proteomes" id="UP000295254">
    <property type="component" value="Unassembled WGS sequence"/>
</dbReference>
<dbReference type="AlphaFoldDB" id="A0A1H2MUV1"/>
<comment type="caution">
    <text evidence="2">The sequence shown here is derived from an EMBL/GenBank/DDBJ whole genome shotgun (WGS) entry which is preliminary data.</text>
</comment>
<dbReference type="STRING" id="95300.SAMN05216558_1315"/>
<gene>
    <name evidence="2" type="ORF">EIY72_03805</name>
</gene>
<evidence type="ECO:0000313" key="2">
    <source>
        <dbReference type="EMBL" id="TDB67183.1"/>
    </source>
</evidence>
<sequence length="102" mass="11279">MFVIPLRAGAENAHQRFAVQLGDNLIDFEVDFISYLDYPAWSMNLVRDGTRLVAGAMLEPGSDVIQSYRTAIGQMVFTGADVTLDNLGVENFLVWIPPTVDT</sequence>
<organism evidence="2 3">
    <name type="scientific">Pseudomonas vancouverensis</name>
    <dbReference type="NCBI Taxonomy" id="95300"/>
    <lineage>
        <taxon>Bacteria</taxon>
        <taxon>Pseudomonadati</taxon>
        <taxon>Pseudomonadota</taxon>
        <taxon>Gammaproteobacteria</taxon>
        <taxon>Pseudomonadales</taxon>
        <taxon>Pseudomonadaceae</taxon>
        <taxon>Pseudomonas</taxon>
    </lineage>
</organism>